<dbReference type="AlphaFoldDB" id="H2YDE6"/>
<dbReference type="STRING" id="51511.ENSCSAVP00000003344"/>
<dbReference type="SMART" id="SM00389">
    <property type="entry name" value="HOX"/>
    <property type="match status" value="1"/>
</dbReference>
<keyword evidence="6" id="KW-0804">Transcription</keyword>
<dbReference type="FunFam" id="1.10.10.60:FF:000728">
    <property type="entry name" value="Transcription factor protein"/>
    <property type="match status" value="1"/>
</dbReference>
<dbReference type="InterPro" id="IPR050609">
    <property type="entry name" value="Antp_homeobox_Deformed_sf"/>
</dbReference>
<name>H2YDE6_CIOSA</name>
<keyword evidence="7 8" id="KW-0539">Nucleus</keyword>
<feature type="domain" description="Homeobox" evidence="12">
    <location>
        <begin position="106"/>
        <end position="166"/>
    </location>
</feature>
<dbReference type="GO" id="GO:0000981">
    <property type="term" value="F:DNA-binding transcription factor activity, RNA polymerase II-specific"/>
    <property type="evidence" value="ECO:0007669"/>
    <property type="project" value="InterPro"/>
</dbReference>
<feature type="region of interest" description="Disordered" evidence="11">
    <location>
        <begin position="169"/>
        <end position="192"/>
    </location>
</feature>
<reference evidence="13" key="3">
    <citation type="submission" date="2025-09" db="UniProtKB">
        <authorList>
            <consortium name="Ensembl"/>
        </authorList>
    </citation>
    <scope>IDENTIFICATION</scope>
</reference>
<feature type="compositionally biased region" description="Low complexity" evidence="11">
    <location>
        <begin position="183"/>
        <end position="192"/>
    </location>
</feature>
<evidence type="ECO:0000256" key="10">
    <source>
        <dbReference type="RuleBase" id="RU004442"/>
    </source>
</evidence>
<dbReference type="Ensembl" id="ENSCSAVT00000003395.1">
    <property type="protein sequence ID" value="ENSCSAVP00000003344.1"/>
    <property type="gene ID" value="ENSCSAVG00000001991.1"/>
</dbReference>
<proteinExistence type="inferred from homology"/>
<comment type="subcellular location">
    <subcellularLocation>
        <location evidence="1 8 9">Nucleus</location>
    </subcellularLocation>
</comment>
<dbReference type="PROSITE" id="PS00027">
    <property type="entry name" value="HOMEOBOX_1"/>
    <property type="match status" value="1"/>
</dbReference>
<dbReference type="HOGENOM" id="CLU_828889_0_0_1"/>
<reference evidence="13" key="2">
    <citation type="submission" date="2025-08" db="UniProtKB">
        <authorList>
            <consortium name="Ensembl"/>
        </authorList>
    </citation>
    <scope>IDENTIFICATION</scope>
</reference>
<keyword evidence="4 8" id="KW-0238">DNA-binding</keyword>
<dbReference type="eggNOG" id="KOG0489">
    <property type="taxonomic scope" value="Eukaryota"/>
</dbReference>
<dbReference type="CDD" id="cd00086">
    <property type="entry name" value="homeodomain"/>
    <property type="match status" value="1"/>
</dbReference>
<feature type="DNA-binding region" description="Homeobox" evidence="8">
    <location>
        <begin position="108"/>
        <end position="167"/>
    </location>
</feature>
<evidence type="ECO:0000313" key="14">
    <source>
        <dbReference type="Proteomes" id="UP000007875"/>
    </source>
</evidence>
<dbReference type="InterPro" id="IPR017995">
    <property type="entry name" value="Homeobox_antennapedia"/>
</dbReference>
<feature type="compositionally biased region" description="Polar residues" evidence="11">
    <location>
        <begin position="49"/>
        <end position="65"/>
    </location>
</feature>
<dbReference type="GO" id="GO:0045944">
    <property type="term" value="P:positive regulation of transcription by RNA polymerase II"/>
    <property type="evidence" value="ECO:0007669"/>
    <property type="project" value="TreeGrafter"/>
</dbReference>
<dbReference type="InParanoid" id="H2YDE6"/>
<evidence type="ECO:0000256" key="5">
    <source>
        <dbReference type="ARBA" id="ARBA00023155"/>
    </source>
</evidence>
<dbReference type="PROSITE" id="PS50071">
    <property type="entry name" value="HOMEOBOX_2"/>
    <property type="match status" value="1"/>
</dbReference>
<protein>
    <recommendedName>
        <fullName evidence="12">Homeobox domain-containing protein</fullName>
    </recommendedName>
</protein>
<evidence type="ECO:0000256" key="2">
    <source>
        <dbReference type="ARBA" id="ARBA00022473"/>
    </source>
</evidence>
<keyword evidence="3" id="KW-0805">Transcription regulation</keyword>
<feature type="compositionally biased region" description="Polar residues" evidence="11">
    <location>
        <begin position="173"/>
        <end position="182"/>
    </location>
</feature>
<dbReference type="Pfam" id="PF00046">
    <property type="entry name" value="Homeodomain"/>
    <property type="match status" value="1"/>
</dbReference>
<evidence type="ECO:0000256" key="6">
    <source>
        <dbReference type="ARBA" id="ARBA00023163"/>
    </source>
</evidence>
<reference evidence="14" key="1">
    <citation type="submission" date="2003-08" db="EMBL/GenBank/DDBJ databases">
        <authorList>
            <person name="Birren B."/>
            <person name="Nusbaum C."/>
            <person name="Abebe A."/>
            <person name="Abouelleil A."/>
            <person name="Adekoya E."/>
            <person name="Ait-zahra M."/>
            <person name="Allen N."/>
            <person name="Allen T."/>
            <person name="An P."/>
            <person name="Anderson M."/>
            <person name="Anderson S."/>
            <person name="Arachchi H."/>
            <person name="Armbruster J."/>
            <person name="Bachantsang P."/>
            <person name="Baldwin J."/>
            <person name="Barry A."/>
            <person name="Bayul T."/>
            <person name="Blitshsteyn B."/>
            <person name="Bloom T."/>
            <person name="Blye J."/>
            <person name="Boguslavskiy L."/>
            <person name="Borowsky M."/>
            <person name="Boukhgalter B."/>
            <person name="Brunache A."/>
            <person name="Butler J."/>
            <person name="Calixte N."/>
            <person name="Calvo S."/>
            <person name="Camarata J."/>
            <person name="Campo K."/>
            <person name="Chang J."/>
            <person name="Cheshatsang Y."/>
            <person name="Citroen M."/>
            <person name="Collymore A."/>
            <person name="Considine T."/>
            <person name="Cook A."/>
            <person name="Cooke P."/>
            <person name="Corum B."/>
            <person name="Cuomo C."/>
            <person name="David R."/>
            <person name="Dawoe T."/>
            <person name="Degray S."/>
            <person name="Dodge S."/>
            <person name="Dooley K."/>
            <person name="Dorje P."/>
            <person name="Dorjee K."/>
            <person name="Dorris L."/>
            <person name="Duffey N."/>
            <person name="Dupes A."/>
            <person name="Elkins T."/>
            <person name="Engels R."/>
            <person name="Erickson J."/>
            <person name="Farina A."/>
            <person name="Faro S."/>
            <person name="Ferreira P."/>
            <person name="Fischer H."/>
            <person name="Fitzgerald M."/>
            <person name="Foley K."/>
            <person name="Gage D."/>
            <person name="Galagan J."/>
            <person name="Gearin G."/>
            <person name="Gnerre S."/>
            <person name="Gnirke A."/>
            <person name="Goyette A."/>
            <person name="Graham J."/>
            <person name="Grandbois E."/>
            <person name="Gyaltsen K."/>
            <person name="Hafez N."/>
            <person name="Hagopian D."/>
            <person name="Hagos B."/>
            <person name="Hall J."/>
            <person name="Hatcher B."/>
            <person name="Heller A."/>
            <person name="Higgins H."/>
            <person name="Honan T."/>
            <person name="Horn A."/>
            <person name="Houde N."/>
            <person name="Hughes L."/>
            <person name="Hulme W."/>
            <person name="Husby E."/>
            <person name="Iliev I."/>
            <person name="Jaffe D."/>
            <person name="Jones C."/>
            <person name="Kamal M."/>
            <person name="Kamat A."/>
            <person name="Kamvysselis M."/>
            <person name="Karlsson E."/>
            <person name="Kells C."/>
            <person name="Kieu A."/>
            <person name="Kisner P."/>
            <person name="Kodira C."/>
            <person name="Kulbokas E."/>
            <person name="Labutti K."/>
            <person name="Lama D."/>
            <person name="Landers T."/>
            <person name="Leger J."/>
            <person name="Levine S."/>
            <person name="Lewis D."/>
            <person name="Lewis T."/>
            <person name="Lindblad-toh K."/>
            <person name="Liu X."/>
            <person name="Lokyitsang T."/>
            <person name="Lokyitsang Y."/>
            <person name="Lucien O."/>
            <person name="Lui A."/>
            <person name="Ma L.J."/>
            <person name="Mabbitt R."/>
            <person name="Macdonald J."/>
            <person name="Maclean C."/>
            <person name="Major J."/>
            <person name="Manning J."/>
            <person name="Marabella R."/>
            <person name="Maru K."/>
            <person name="Matthews C."/>
            <person name="Mauceli E."/>
            <person name="Mccarthy M."/>
            <person name="Mcdonough S."/>
            <person name="Mcghee T."/>
            <person name="Meldrim J."/>
            <person name="Meneus L."/>
            <person name="Mesirov J."/>
            <person name="Mihalev A."/>
            <person name="Mihova T."/>
            <person name="Mikkelsen T."/>
            <person name="Mlenga V."/>
            <person name="Moru K."/>
            <person name="Mozes J."/>
            <person name="Mulrain L."/>
            <person name="Munson G."/>
            <person name="Naylor J."/>
            <person name="Newes C."/>
            <person name="Nguyen C."/>
            <person name="Nguyen N."/>
            <person name="Nguyen T."/>
            <person name="Nicol R."/>
            <person name="Nielsen C."/>
            <person name="Nizzari M."/>
            <person name="Norbu C."/>
            <person name="Norbu N."/>
            <person name="O'donnell P."/>
            <person name="Okoawo O."/>
            <person name="O'leary S."/>
            <person name="Omotosho B."/>
            <person name="O'neill K."/>
            <person name="Osman S."/>
            <person name="Parker S."/>
            <person name="Perrin D."/>
            <person name="Phunkhang P."/>
            <person name="Piqani B."/>
            <person name="Purcell S."/>
            <person name="Rachupka T."/>
            <person name="Ramasamy U."/>
            <person name="Rameau R."/>
            <person name="Ray V."/>
            <person name="Raymond C."/>
            <person name="Retta R."/>
            <person name="Richardson S."/>
            <person name="Rise C."/>
            <person name="Rodriguez J."/>
            <person name="Rogers J."/>
            <person name="Rogov P."/>
            <person name="Rutman M."/>
            <person name="Schupbach R."/>
            <person name="Seaman C."/>
            <person name="Settipalli S."/>
            <person name="Sharpe T."/>
            <person name="Sheridan J."/>
            <person name="Sherpa N."/>
            <person name="Shi J."/>
            <person name="Smirnov S."/>
            <person name="Smith C."/>
            <person name="Sougnez C."/>
            <person name="Spencer B."/>
            <person name="Stalker J."/>
            <person name="Stange-thomann N."/>
            <person name="Stavropoulos S."/>
            <person name="Stetson K."/>
            <person name="Stone C."/>
            <person name="Stone S."/>
            <person name="Stubbs M."/>
            <person name="Talamas J."/>
            <person name="Tchuinga P."/>
            <person name="Tenzing P."/>
            <person name="Tesfaye S."/>
            <person name="Theodore J."/>
            <person name="Thoulutsang Y."/>
            <person name="Topham K."/>
            <person name="Towey S."/>
            <person name="Tsamla T."/>
            <person name="Tsomo N."/>
            <person name="Vallee D."/>
            <person name="Vassiliev H."/>
            <person name="Venkataraman V."/>
            <person name="Vinson J."/>
            <person name="Vo A."/>
            <person name="Wade C."/>
            <person name="Wang S."/>
            <person name="Wangchuk T."/>
            <person name="Wangdi T."/>
            <person name="Whittaker C."/>
            <person name="Wilkinson J."/>
            <person name="Wu Y."/>
            <person name="Wyman D."/>
            <person name="Yadav S."/>
            <person name="Yang S."/>
            <person name="Yang X."/>
            <person name="Yeager S."/>
            <person name="Yee E."/>
            <person name="Young G."/>
            <person name="Zainoun J."/>
            <person name="Zembeck L."/>
            <person name="Zimmer A."/>
            <person name="Zody M."/>
            <person name="Lander E."/>
        </authorList>
    </citation>
    <scope>NUCLEOTIDE SEQUENCE [LARGE SCALE GENOMIC DNA]</scope>
</reference>
<dbReference type="PRINTS" id="PR00024">
    <property type="entry name" value="HOMEOBOX"/>
</dbReference>
<dbReference type="GO" id="GO:0009952">
    <property type="term" value="P:anterior/posterior pattern specification"/>
    <property type="evidence" value="ECO:0007669"/>
    <property type="project" value="TreeGrafter"/>
</dbReference>
<dbReference type="PRINTS" id="PR00025">
    <property type="entry name" value="ANTENNAPEDIA"/>
</dbReference>
<dbReference type="GeneTree" id="ENSGT00940000158988"/>
<organism evidence="13 14">
    <name type="scientific">Ciona savignyi</name>
    <name type="common">Pacific transparent sea squirt</name>
    <dbReference type="NCBI Taxonomy" id="51511"/>
    <lineage>
        <taxon>Eukaryota</taxon>
        <taxon>Metazoa</taxon>
        <taxon>Chordata</taxon>
        <taxon>Tunicata</taxon>
        <taxon>Ascidiacea</taxon>
        <taxon>Phlebobranchia</taxon>
        <taxon>Cionidae</taxon>
        <taxon>Ciona</taxon>
    </lineage>
</organism>
<evidence type="ECO:0000256" key="7">
    <source>
        <dbReference type="ARBA" id="ARBA00023242"/>
    </source>
</evidence>
<evidence type="ECO:0000256" key="1">
    <source>
        <dbReference type="ARBA" id="ARBA00004123"/>
    </source>
</evidence>
<evidence type="ECO:0000256" key="3">
    <source>
        <dbReference type="ARBA" id="ARBA00023015"/>
    </source>
</evidence>
<comment type="similarity">
    <text evidence="10">Belongs to the Antp homeobox family.</text>
</comment>
<keyword evidence="5 8" id="KW-0371">Homeobox</keyword>
<dbReference type="PANTHER" id="PTHR45771:SF6">
    <property type="entry name" value="HOMEOTIC PROTEIN SEX COMBS REDUCED"/>
    <property type="match status" value="1"/>
</dbReference>
<accession>H2YDE6</accession>
<dbReference type="GO" id="GO:0000978">
    <property type="term" value="F:RNA polymerase II cis-regulatory region sequence-specific DNA binding"/>
    <property type="evidence" value="ECO:0007669"/>
    <property type="project" value="TreeGrafter"/>
</dbReference>
<dbReference type="InterPro" id="IPR001827">
    <property type="entry name" value="Homeobox_Antennapedia_CS"/>
</dbReference>
<feature type="region of interest" description="Disordered" evidence="11">
    <location>
        <begin position="49"/>
        <end position="70"/>
    </location>
</feature>
<feature type="region of interest" description="Disordered" evidence="11">
    <location>
        <begin position="308"/>
        <end position="329"/>
    </location>
</feature>
<dbReference type="GO" id="GO:0005654">
    <property type="term" value="C:nucleoplasm"/>
    <property type="evidence" value="ECO:0007669"/>
    <property type="project" value="TreeGrafter"/>
</dbReference>
<evidence type="ECO:0000256" key="4">
    <source>
        <dbReference type="ARBA" id="ARBA00023125"/>
    </source>
</evidence>
<dbReference type="Gene3D" id="1.10.10.60">
    <property type="entry name" value="Homeodomain-like"/>
    <property type="match status" value="1"/>
</dbReference>
<keyword evidence="2" id="KW-0217">Developmental protein</keyword>
<evidence type="ECO:0000256" key="11">
    <source>
        <dbReference type="SAM" id="MobiDB-lite"/>
    </source>
</evidence>
<dbReference type="PROSITE" id="PS00032">
    <property type="entry name" value="ANTENNAPEDIA"/>
    <property type="match status" value="1"/>
</dbReference>
<evidence type="ECO:0000259" key="12">
    <source>
        <dbReference type="PROSITE" id="PS50071"/>
    </source>
</evidence>
<dbReference type="InterPro" id="IPR017970">
    <property type="entry name" value="Homeobox_CS"/>
</dbReference>
<dbReference type="Proteomes" id="UP000007875">
    <property type="component" value="Unassembled WGS sequence"/>
</dbReference>
<sequence length="329" mass="37856">MSIIDQQSELDFHNRTYVTNGIIKDRDVIEQGMPFFQNHQESAPVLNLSDVNGRNSEQTHQSSESGDVEKLEEDFQAMGNRRCSGPPVVYPWMKRIHVSQVINGLESGKRPRTAYTRHQVLELEKEFHYNRYLTRRRRIEIAHGLCLSERQVKIWFQNRRMKWKKDHKLPNTKVRNPPTSSLPNISTPSPPMTSMNPLLPNLSLTRTSPHSYEKSPPITPTGGEYPIGLLQPQMTPRELNDAIGDSPTTDISYKSNERRELEPMTSFQECNHQRSDQHPIMFDTSGIPHSTFYGGMMGIPNNWNPDPTRGYISANQNSPYPHYPLSTFQ</sequence>
<dbReference type="SUPFAM" id="SSF46689">
    <property type="entry name" value="Homeodomain-like"/>
    <property type="match status" value="1"/>
</dbReference>
<evidence type="ECO:0000313" key="13">
    <source>
        <dbReference type="Ensembl" id="ENSCSAVP00000003344.1"/>
    </source>
</evidence>
<keyword evidence="14" id="KW-1185">Reference proteome</keyword>
<evidence type="ECO:0000256" key="8">
    <source>
        <dbReference type="PROSITE-ProRule" id="PRU00108"/>
    </source>
</evidence>
<dbReference type="OMA" id="TSFQECN"/>
<evidence type="ECO:0000256" key="9">
    <source>
        <dbReference type="RuleBase" id="RU000682"/>
    </source>
</evidence>
<dbReference type="PANTHER" id="PTHR45771">
    <property type="entry name" value="HOMEOTIC PROTEIN DEFORMED"/>
    <property type="match status" value="1"/>
</dbReference>
<dbReference type="InterPro" id="IPR020479">
    <property type="entry name" value="HD_metazoa"/>
</dbReference>
<dbReference type="InterPro" id="IPR001356">
    <property type="entry name" value="HD"/>
</dbReference>
<dbReference type="InterPro" id="IPR009057">
    <property type="entry name" value="Homeodomain-like_sf"/>
</dbReference>